<proteinExistence type="predicted"/>
<evidence type="ECO:0000313" key="2">
    <source>
        <dbReference type="Proteomes" id="UP001207918"/>
    </source>
</evidence>
<protein>
    <recommendedName>
        <fullName evidence="3">Iron complex transport system ATP-binding protein</fullName>
    </recommendedName>
</protein>
<organism evidence="1 2">
    <name type="scientific">Fodinibius salsisoli</name>
    <dbReference type="NCBI Taxonomy" id="2820877"/>
    <lineage>
        <taxon>Bacteria</taxon>
        <taxon>Pseudomonadati</taxon>
        <taxon>Balneolota</taxon>
        <taxon>Balneolia</taxon>
        <taxon>Balneolales</taxon>
        <taxon>Balneolaceae</taxon>
        <taxon>Fodinibius</taxon>
    </lineage>
</organism>
<gene>
    <name evidence="1" type="ORF">J6I44_11850</name>
</gene>
<dbReference type="Proteomes" id="UP001207918">
    <property type="component" value="Unassembled WGS sequence"/>
</dbReference>
<accession>A0ABT3PNX9</accession>
<dbReference type="RefSeq" id="WP_265766341.1">
    <property type="nucleotide sequence ID" value="NZ_JAGGJA010000007.1"/>
</dbReference>
<sequence length="55" mass="6080">MLLKDGSLLASGAPREVFRATLLEQVFDCPIEVITHPHYECPLVLATQKQDGTIN</sequence>
<name>A0ABT3PNX9_9BACT</name>
<evidence type="ECO:0008006" key="3">
    <source>
        <dbReference type="Google" id="ProtNLM"/>
    </source>
</evidence>
<reference evidence="1 2" key="1">
    <citation type="submission" date="2021-03" db="EMBL/GenBank/DDBJ databases">
        <title>Aliifodinibius sp. nov., a new bacterium isolated from saline soil.</title>
        <authorList>
            <person name="Galisteo C."/>
            <person name="De La Haba R."/>
            <person name="Sanchez-Porro C."/>
            <person name="Ventosa A."/>
        </authorList>
    </citation>
    <scope>NUCLEOTIDE SEQUENCE [LARGE SCALE GENOMIC DNA]</scope>
    <source>
        <strain evidence="1 2">1BSP15-2V2</strain>
    </source>
</reference>
<evidence type="ECO:0000313" key="1">
    <source>
        <dbReference type="EMBL" id="MCW9707550.1"/>
    </source>
</evidence>
<comment type="caution">
    <text evidence="1">The sequence shown here is derived from an EMBL/GenBank/DDBJ whole genome shotgun (WGS) entry which is preliminary data.</text>
</comment>
<dbReference type="EMBL" id="JAGGJA010000007">
    <property type="protein sequence ID" value="MCW9707550.1"/>
    <property type="molecule type" value="Genomic_DNA"/>
</dbReference>
<keyword evidence="2" id="KW-1185">Reference proteome</keyword>